<sequence length="210" mass="22957">MTSDQFRQLWMCFADQVSAYTDTLNDLDRAIGDGDHGTNLVRGLNKVRTLWPSGELSVPHLQEMSKQVGMTLLSTVGGASGALWGSGLLKAAGELPSQEDVIDDDGVISWIEALVSNIETRGKAQIGDKTMVDVMRPAVNWLKDAPGPFRERLEALPRLTTQWMESTKDLQAKRGRAAYLGARSIGHIDPGSFSAALWWQCLSKVVASEK</sequence>
<comment type="pathway">
    <text evidence="2">Polyol metabolism; glycerol degradation.</text>
</comment>
<dbReference type="InterPro" id="IPR004007">
    <property type="entry name" value="DhaL_dom"/>
</dbReference>
<dbReference type="GO" id="GO:0005829">
    <property type="term" value="C:cytosol"/>
    <property type="evidence" value="ECO:0007669"/>
    <property type="project" value="TreeGrafter"/>
</dbReference>
<evidence type="ECO:0000259" key="9">
    <source>
        <dbReference type="PROSITE" id="PS51480"/>
    </source>
</evidence>
<organism evidence="10 11">
    <name type="scientific">Sulfobacillus thermosulfidooxidans (strain DSM 9293 / VKM B-1269 / AT-1)</name>
    <dbReference type="NCBI Taxonomy" id="929705"/>
    <lineage>
        <taxon>Bacteria</taxon>
        <taxon>Bacillati</taxon>
        <taxon>Bacillota</taxon>
        <taxon>Clostridia</taxon>
        <taxon>Eubacteriales</taxon>
        <taxon>Clostridiales Family XVII. Incertae Sedis</taxon>
        <taxon>Sulfobacillus</taxon>
    </lineage>
</organism>
<comment type="function">
    <text evidence="8">ADP-binding subunit of the dihydroxyacetone kinase, which is responsible for the phosphoenolpyruvate (PEP)-dependent phosphorylation of dihydroxyacetone. DhaL-ADP is converted to DhaL-ATP via a phosphoryl group transfer from DhaM and transmits it to dihydroxyacetone binds to DhaK.</text>
</comment>
<proteinExistence type="predicted"/>
<dbReference type="Gene3D" id="1.25.40.340">
    <property type="match status" value="1"/>
</dbReference>
<dbReference type="GO" id="GO:0004371">
    <property type="term" value="F:glycerone kinase activity"/>
    <property type="evidence" value="ECO:0007669"/>
    <property type="project" value="InterPro"/>
</dbReference>
<evidence type="ECO:0000256" key="7">
    <source>
        <dbReference type="ARBA" id="ARBA00046577"/>
    </source>
</evidence>
<dbReference type="GO" id="GO:0019563">
    <property type="term" value="P:glycerol catabolic process"/>
    <property type="evidence" value="ECO:0007669"/>
    <property type="project" value="TreeGrafter"/>
</dbReference>
<evidence type="ECO:0000256" key="8">
    <source>
        <dbReference type="ARBA" id="ARBA00055771"/>
    </source>
</evidence>
<dbReference type="Proteomes" id="UP000192660">
    <property type="component" value="Unassembled WGS sequence"/>
</dbReference>
<evidence type="ECO:0000256" key="6">
    <source>
        <dbReference type="ARBA" id="ARBA00022798"/>
    </source>
</evidence>
<dbReference type="OrthoDB" id="9800291at2"/>
<gene>
    <name evidence="10" type="ORF">SAMN00768000_1454</name>
</gene>
<dbReference type="InterPro" id="IPR050861">
    <property type="entry name" value="Dihydroxyacetone_Kinase"/>
</dbReference>
<evidence type="ECO:0000256" key="1">
    <source>
        <dbReference type="ARBA" id="ARBA00001113"/>
    </source>
</evidence>
<dbReference type="EC" id="2.7.1.121" evidence="3"/>
<dbReference type="NCBIfam" id="TIGR02365">
    <property type="entry name" value="dha_L_ycgS"/>
    <property type="match status" value="1"/>
</dbReference>
<dbReference type="PROSITE" id="PS51480">
    <property type="entry name" value="DHAL"/>
    <property type="match status" value="1"/>
</dbReference>
<keyword evidence="11" id="KW-1185">Reference proteome</keyword>
<evidence type="ECO:0000256" key="3">
    <source>
        <dbReference type="ARBA" id="ARBA00012095"/>
    </source>
</evidence>
<evidence type="ECO:0000313" key="10">
    <source>
        <dbReference type="EMBL" id="SMC04088.1"/>
    </source>
</evidence>
<dbReference type="Pfam" id="PF02734">
    <property type="entry name" value="Dak2"/>
    <property type="match status" value="1"/>
</dbReference>
<dbReference type="FunFam" id="1.25.40.340:FF:000002">
    <property type="entry name" value="Dihydroxyacetone kinase, L subunit"/>
    <property type="match status" value="1"/>
</dbReference>
<dbReference type="RefSeq" id="WP_084661176.1">
    <property type="nucleotide sequence ID" value="NZ_FWWY01000001.1"/>
</dbReference>
<reference evidence="11" key="1">
    <citation type="submission" date="2017-04" db="EMBL/GenBank/DDBJ databases">
        <authorList>
            <person name="Varghese N."/>
            <person name="Submissions S."/>
        </authorList>
    </citation>
    <scope>NUCLEOTIDE SEQUENCE [LARGE SCALE GENOMIC DNA]</scope>
    <source>
        <strain evidence="11">DSM 9293</strain>
    </source>
</reference>
<comment type="subunit">
    <text evidence="7">Homodimer. The dihydroxyacetone kinase complex is composed of a homodimer of DhaM, a homodimer of DhaK and the subunit DhaL.</text>
</comment>
<comment type="catalytic activity">
    <reaction evidence="1">
        <text>dihydroxyacetone + phosphoenolpyruvate = dihydroxyacetone phosphate + pyruvate</text>
        <dbReference type="Rhea" id="RHEA:18381"/>
        <dbReference type="ChEBI" id="CHEBI:15361"/>
        <dbReference type="ChEBI" id="CHEBI:16016"/>
        <dbReference type="ChEBI" id="CHEBI:57642"/>
        <dbReference type="ChEBI" id="CHEBI:58702"/>
        <dbReference type="EC" id="2.7.1.121"/>
    </reaction>
</comment>
<evidence type="ECO:0000313" key="11">
    <source>
        <dbReference type="Proteomes" id="UP000192660"/>
    </source>
</evidence>
<dbReference type="GO" id="GO:0047324">
    <property type="term" value="F:phosphoenolpyruvate-glycerone phosphotransferase activity"/>
    <property type="evidence" value="ECO:0007669"/>
    <property type="project" value="UniProtKB-EC"/>
</dbReference>
<dbReference type="AlphaFoldDB" id="A0A1W1WCP2"/>
<evidence type="ECO:0000256" key="2">
    <source>
        <dbReference type="ARBA" id="ARBA00004745"/>
    </source>
</evidence>
<dbReference type="SUPFAM" id="SSF101473">
    <property type="entry name" value="DhaL-like"/>
    <property type="match status" value="1"/>
</dbReference>
<evidence type="ECO:0000256" key="5">
    <source>
        <dbReference type="ARBA" id="ARBA00022777"/>
    </source>
</evidence>
<name>A0A1W1WCP2_SULTA</name>
<dbReference type="SMART" id="SM01120">
    <property type="entry name" value="Dak2"/>
    <property type="match status" value="1"/>
</dbReference>
<dbReference type="STRING" id="28034.BFX07_13740"/>
<keyword evidence="5 10" id="KW-0418">Kinase</keyword>
<dbReference type="EMBL" id="FWWY01000001">
    <property type="protein sequence ID" value="SMC04088.1"/>
    <property type="molecule type" value="Genomic_DNA"/>
</dbReference>
<evidence type="ECO:0000256" key="4">
    <source>
        <dbReference type="ARBA" id="ARBA00022679"/>
    </source>
</evidence>
<feature type="domain" description="DhaL" evidence="9">
    <location>
        <begin position="4"/>
        <end position="204"/>
    </location>
</feature>
<protein>
    <recommendedName>
        <fullName evidence="3">phosphoenolpyruvate--glycerone phosphotransferase</fullName>
        <ecNumber evidence="3">2.7.1.121</ecNumber>
    </recommendedName>
</protein>
<keyword evidence="6" id="KW-0319">Glycerol metabolism</keyword>
<dbReference type="InterPro" id="IPR036117">
    <property type="entry name" value="DhaL_dom_sf"/>
</dbReference>
<dbReference type="PANTHER" id="PTHR28629:SF4">
    <property type="entry name" value="TRIOKINASE_FMN CYCLASE"/>
    <property type="match status" value="1"/>
</dbReference>
<accession>A0A1W1WCP2</accession>
<dbReference type="InterPro" id="IPR012737">
    <property type="entry name" value="DhaK_L_YcgS"/>
</dbReference>
<keyword evidence="4" id="KW-0808">Transferase</keyword>
<dbReference type="PANTHER" id="PTHR28629">
    <property type="entry name" value="TRIOKINASE/FMN CYCLASE"/>
    <property type="match status" value="1"/>
</dbReference>